<organism evidence="3 4">
    <name type="scientific">Tumebacillus permanentifrigoris</name>
    <dbReference type="NCBI Taxonomy" id="378543"/>
    <lineage>
        <taxon>Bacteria</taxon>
        <taxon>Bacillati</taxon>
        <taxon>Bacillota</taxon>
        <taxon>Bacilli</taxon>
        <taxon>Bacillales</taxon>
        <taxon>Alicyclobacillaceae</taxon>
        <taxon>Tumebacillus</taxon>
    </lineage>
</organism>
<dbReference type="Proteomes" id="UP000245634">
    <property type="component" value="Unassembled WGS sequence"/>
</dbReference>
<evidence type="ECO:0000313" key="3">
    <source>
        <dbReference type="EMBL" id="PWK14499.1"/>
    </source>
</evidence>
<protein>
    <submittedName>
        <fullName evidence="3">Activator of Hsp90 ATPase-like protein</fullName>
    </submittedName>
</protein>
<name>A0A316DB15_9BACL</name>
<dbReference type="SUPFAM" id="SSF55961">
    <property type="entry name" value="Bet v1-like"/>
    <property type="match status" value="1"/>
</dbReference>
<evidence type="ECO:0000256" key="1">
    <source>
        <dbReference type="ARBA" id="ARBA00006817"/>
    </source>
</evidence>
<comment type="similarity">
    <text evidence="1">Belongs to the AHA1 family.</text>
</comment>
<dbReference type="InterPro" id="IPR013538">
    <property type="entry name" value="ASHA1/2-like_C"/>
</dbReference>
<proteinExistence type="inferred from homology"/>
<evidence type="ECO:0000259" key="2">
    <source>
        <dbReference type="Pfam" id="PF08327"/>
    </source>
</evidence>
<dbReference type="Gene3D" id="3.30.530.20">
    <property type="match status" value="1"/>
</dbReference>
<feature type="domain" description="Activator of Hsp90 ATPase homologue 1/2-like C-terminal" evidence="2">
    <location>
        <begin position="2"/>
        <end position="100"/>
    </location>
</feature>
<dbReference type="InterPro" id="IPR023393">
    <property type="entry name" value="START-like_dom_sf"/>
</dbReference>
<comment type="caution">
    <text evidence="3">The sequence shown here is derived from an EMBL/GenBank/DDBJ whole genome shotgun (WGS) entry which is preliminary data.</text>
</comment>
<dbReference type="Pfam" id="PF08327">
    <property type="entry name" value="AHSA1"/>
    <property type="match status" value="1"/>
</dbReference>
<reference evidence="3 4" key="1">
    <citation type="submission" date="2018-05" db="EMBL/GenBank/DDBJ databases">
        <title>Genomic Encyclopedia of Type Strains, Phase IV (KMG-IV): sequencing the most valuable type-strain genomes for metagenomic binning, comparative biology and taxonomic classification.</title>
        <authorList>
            <person name="Goeker M."/>
        </authorList>
    </citation>
    <scope>NUCLEOTIDE SEQUENCE [LARGE SCALE GENOMIC DNA]</scope>
    <source>
        <strain evidence="3 4">DSM 18773</strain>
    </source>
</reference>
<dbReference type="AlphaFoldDB" id="A0A316DB15"/>
<sequence length="103" mass="11860">MSSPEYGDFYSIWEYREIVPLERIEYIHNTADEDGNKMDPAALGMPEDFSQDQCHTVTFKDLGDNKTEMTVTEYGWTEGEMMKLSQMGLEQCLDKMAAIFAQN</sequence>
<evidence type="ECO:0000313" key="4">
    <source>
        <dbReference type="Proteomes" id="UP000245634"/>
    </source>
</evidence>
<gene>
    <name evidence="3" type="ORF">C7459_105266</name>
</gene>
<dbReference type="CDD" id="cd07814">
    <property type="entry name" value="SRPBCC_CalC_Aha1-like"/>
    <property type="match status" value="1"/>
</dbReference>
<keyword evidence="4" id="KW-1185">Reference proteome</keyword>
<accession>A0A316DB15</accession>
<dbReference type="EMBL" id="QGGL01000005">
    <property type="protein sequence ID" value="PWK14499.1"/>
    <property type="molecule type" value="Genomic_DNA"/>
</dbReference>